<sequence length="430" mass="47358">MVDKETESPKEAPPKEDKNEKVPLKKAAASKVVMLPPKEPIHAFFEAYKLSSLLNPTKGLEDLLMTLSIDQIKFMEGVLSRIKKRKNYHLKRANTAESSLSFTPSSSIAEPDISLNISLPPNKYPKLMRDLSALGELPTPSLSTSNTSPPCAQIHPTGLIDHSASNISVKKNGEIWMQFKAKGSDISHHVCVDIDLCHTEQELIAAEFSVANSLISNPVTQAEKDLNLLGLRLAFLNPDVLANNKPLLQEATNAFQMYFPGMFSFQMGDFNPSGLLSSSSQPLSNNNSVGLNGAMVVNVHANGISTCLFLRADLESVNLDNLTEDFKKENCVFPHAFEQSSKGVLGDKPRLEIENVFNEWGWKLAFLNPVDLAGNLPRLQCALDTYRNTFTPLSTRPSAMLTLPTVMQADPAIDISSFMLDPQFLSMMTH</sequence>
<name>A0ACC2RMF2_9FUNG</name>
<proteinExistence type="predicted"/>
<evidence type="ECO:0000313" key="1">
    <source>
        <dbReference type="EMBL" id="KAJ9051218.1"/>
    </source>
</evidence>
<protein>
    <submittedName>
        <fullName evidence="1">Uncharacterized protein</fullName>
    </submittedName>
</protein>
<accession>A0ACC2RMF2</accession>
<dbReference type="EMBL" id="QTSX02007119">
    <property type="protein sequence ID" value="KAJ9051218.1"/>
    <property type="molecule type" value="Genomic_DNA"/>
</dbReference>
<gene>
    <name evidence="1" type="ORF">DSO57_1006759</name>
</gene>
<organism evidence="1 2">
    <name type="scientific">Entomophthora muscae</name>
    <dbReference type="NCBI Taxonomy" id="34485"/>
    <lineage>
        <taxon>Eukaryota</taxon>
        <taxon>Fungi</taxon>
        <taxon>Fungi incertae sedis</taxon>
        <taxon>Zoopagomycota</taxon>
        <taxon>Entomophthoromycotina</taxon>
        <taxon>Entomophthoromycetes</taxon>
        <taxon>Entomophthorales</taxon>
        <taxon>Entomophthoraceae</taxon>
        <taxon>Entomophthora</taxon>
    </lineage>
</organism>
<dbReference type="Proteomes" id="UP001165960">
    <property type="component" value="Unassembled WGS sequence"/>
</dbReference>
<reference evidence="1" key="1">
    <citation type="submission" date="2022-04" db="EMBL/GenBank/DDBJ databases">
        <title>Genome of the entomopathogenic fungus Entomophthora muscae.</title>
        <authorList>
            <person name="Elya C."/>
            <person name="Lovett B.R."/>
            <person name="Lee E."/>
            <person name="Macias A.M."/>
            <person name="Hajek A.E."/>
            <person name="De Bivort B.L."/>
            <person name="Kasson M.T."/>
            <person name="De Fine Licht H.H."/>
            <person name="Stajich J.E."/>
        </authorList>
    </citation>
    <scope>NUCLEOTIDE SEQUENCE</scope>
    <source>
        <strain evidence="1">Berkeley</strain>
    </source>
</reference>
<keyword evidence="2" id="KW-1185">Reference proteome</keyword>
<comment type="caution">
    <text evidence="1">The sequence shown here is derived from an EMBL/GenBank/DDBJ whole genome shotgun (WGS) entry which is preliminary data.</text>
</comment>
<evidence type="ECO:0000313" key="2">
    <source>
        <dbReference type="Proteomes" id="UP001165960"/>
    </source>
</evidence>